<dbReference type="RefSeq" id="WP_058304880.1">
    <property type="nucleotide sequence ID" value="NZ_CABKVG010000005.1"/>
</dbReference>
<evidence type="ECO:0000256" key="2">
    <source>
        <dbReference type="SAM" id="SignalP"/>
    </source>
</evidence>
<evidence type="ECO:0008006" key="5">
    <source>
        <dbReference type="Google" id="ProtNLM"/>
    </source>
</evidence>
<protein>
    <recommendedName>
        <fullName evidence="5">Lipoprotein</fullName>
    </recommendedName>
</protein>
<evidence type="ECO:0000313" key="4">
    <source>
        <dbReference type="Proteomes" id="UP000832011"/>
    </source>
</evidence>
<keyword evidence="2" id="KW-0732">Signal</keyword>
<dbReference type="EMBL" id="CP091511">
    <property type="protein sequence ID" value="UOO90553.1"/>
    <property type="molecule type" value="Genomic_DNA"/>
</dbReference>
<proteinExistence type="predicted"/>
<gene>
    <name evidence="3" type="ORF">LVJ82_06150</name>
</gene>
<evidence type="ECO:0000256" key="1">
    <source>
        <dbReference type="SAM" id="Coils"/>
    </source>
</evidence>
<keyword evidence="4" id="KW-1185">Reference proteome</keyword>
<dbReference type="Proteomes" id="UP000832011">
    <property type="component" value="Chromosome"/>
</dbReference>
<name>A0ABY4E5G5_9NEIS</name>
<keyword evidence="1" id="KW-0175">Coiled coil</keyword>
<feature type="chain" id="PRO_5046014465" description="Lipoprotein" evidence="2">
    <location>
        <begin position="23"/>
        <end position="134"/>
    </location>
</feature>
<evidence type="ECO:0000313" key="3">
    <source>
        <dbReference type="EMBL" id="UOO90553.1"/>
    </source>
</evidence>
<sequence>MQINTIASVRSAVLLAVIALQAACGTAQVSDEAQTLAQLQQDKARLNRVYASVEASLIQNQASDAAVAQARQQLTALKLARLKACTAPASPNAPLRLQYTQCQYQATLNDLDKLQQWHKLRYQFNAPAPKTTAP</sequence>
<reference evidence="3 4" key="1">
    <citation type="journal article" date="2022" name="Res Sq">
        <title>Evolution of multicellular longitudinally dividing oral cavity symbionts (Neisseriaceae).</title>
        <authorList>
            <person name="Nyongesa S."/>
            <person name="Weber P."/>
            <person name="Bernet E."/>
            <person name="Pullido F."/>
            <person name="Nieckarz M."/>
            <person name="Delaby M."/>
            <person name="Nieves C."/>
            <person name="Viehboeck T."/>
            <person name="Krause N."/>
            <person name="Rivera-Millot A."/>
            <person name="Nakamura A."/>
            <person name="Vischer N."/>
            <person name="VanNieuwenhze M."/>
            <person name="Brun Y."/>
            <person name="Cava F."/>
            <person name="Bulgheresi S."/>
            <person name="Veyrier F."/>
        </authorList>
    </citation>
    <scope>NUCLEOTIDE SEQUENCE [LARGE SCALE GENOMIC DNA]</scope>
    <source>
        <strain evidence="3 4">SN4</strain>
    </source>
</reference>
<feature type="coiled-coil region" evidence="1">
    <location>
        <begin position="29"/>
        <end position="56"/>
    </location>
</feature>
<organism evidence="3 4">
    <name type="scientific">Vitreoscilla massiliensis</name>
    <dbReference type="NCBI Taxonomy" id="1689272"/>
    <lineage>
        <taxon>Bacteria</taxon>
        <taxon>Pseudomonadati</taxon>
        <taxon>Pseudomonadota</taxon>
        <taxon>Betaproteobacteria</taxon>
        <taxon>Neisseriales</taxon>
        <taxon>Neisseriaceae</taxon>
        <taxon>Vitreoscilla</taxon>
    </lineage>
</organism>
<accession>A0ABY4E5G5</accession>
<feature type="signal peptide" evidence="2">
    <location>
        <begin position="1"/>
        <end position="22"/>
    </location>
</feature>